<keyword evidence="1" id="KW-0472">Membrane</keyword>
<evidence type="ECO:0000313" key="2">
    <source>
        <dbReference type="EMBL" id="MQL74290.1"/>
    </source>
</evidence>
<organism evidence="2 3">
    <name type="scientific">Colocasia esculenta</name>
    <name type="common">Wild taro</name>
    <name type="synonym">Arum esculentum</name>
    <dbReference type="NCBI Taxonomy" id="4460"/>
    <lineage>
        <taxon>Eukaryota</taxon>
        <taxon>Viridiplantae</taxon>
        <taxon>Streptophyta</taxon>
        <taxon>Embryophyta</taxon>
        <taxon>Tracheophyta</taxon>
        <taxon>Spermatophyta</taxon>
        <taxon>Magnoliopsida</taxon>
        <taxon>Liliopsida</taxon>
        <taxon>Araceae</taxon>
        <taxon>Aroideae</taxon>
        <taxon>Colocasieae</taxon>
        <taxon>Colocasia</taxon>
    </lineage>
</organism>
<evidence type="ECO:0000256" key="1">
    <source>
        <dbReference type="SAM" id="Phobius"/>
    </source>
</evidence>
<gene>
    <name evidence="2" type="ORF">Taro_006637</name>
</gene>
<dbReference type="AlphaFoldDB" id="A0A843TXK7"/>
<keyword evidence="3" id="KW-1185">Reference proteome</keyword>
<dbReference type="EMBL" id="NMUH01000199">
    <property type="protein sequence ID" value="MQL74290.1"/>
    <property type="molecule type" value="Genomic_DNA"/>
</dbReference>
<protein>
    <submittedName>
        <fullName evidence="2">Uncharacterized protein</fullName>
    </submittedName>
</protein>
<dbReference type="PANTHER" id="PTHR11206">
    <property type="entry name" value="MULTIDRUG RESISTANCE PROTEIN"/>
    <property type="match status" value="1"/>
</dbReference>
<feature type="transmembrane region" description="Helical" evidence="1">
    <location>
        <begin position="51"/>
        <end position="75"/>
    </location>
</feature>
<feature type="transmembrane region" description="Helical" evidence="1">
    <location>
        <begin position="87"/>
        <end position="109"/>
    </location>
</feature>
<name>A0A843TXK7_COLES</name>
<sequence length="110" mass="11945">MLPQLFVYAVNFPIAKFLQVQSRLVVMAGVAAGALLVHGVLSWALVIKLGWGLSAAVVVLNGLWWVIVLAQLGYILSGACGRAWTGFTWGAFHHLWGFVRLSLASALILW</sequence>
<dbReference type="OrthoDB" id="2126698at2759"/>
<dbReference type="Proteomes" id="UP000652761">
    <property type="component" value="Unassembled WGS sequence"/>
</dbReference>
<accession>A0A843TXK7</accession>
<feature type="transmembrane region" description="Helical" evidence="1">
    <location>
        <begin position="24"/>
        <end position="45"/>
    </location>
</feature>
<proteinExistence type="predicted"/>
<comment type="caution">
    <text evidence="2">The sequence shown here is derived from an EMBL/GenBank/DDBJ whole genome shotgun (WGS) entry which is preliminary data.</text>
</comment>
<keyword evidence="1" id="KW-0812">Transmembrane</keyword>
<evidence type="ECO:0000313" key="3">
    <source>
        <dbReference type="Proteomes" id="UP000652761"/>
    </source>
</evidence>
<keyword evidence="1" id="KW-1133">Transmembrane helix</keyword>
<reference evidence="2" key="1">
    <citation type="submission" date="2017-07" db="EMBL/GenBank/DDBJ databases">
        <title>Taro Niue Genome Assembly and Annotation.</title>
        <authorList>
            <person name="Atibalentja N."/>
            <person name="Keating K."/>
            <person name="Fields C.J."/>
        </authorList>
    </citation>
    <scope>NUCLEOTIDE SEQUENCE</scope>
    <source>
        <strain evidence="2">Niue_2</strain>
        <tissue evidence="2">Leaf</tissue>
    </source>
</reference>